<organism evidence="1 2">
    <name type="scientific">Diploptera punctata</name>
    <name type="common">Pacific beetle cockroach</name>
    <dbReference type="NCBI Taxonomy" id="6984"/>
    <lineage>
        <taxon>Eukaryota</taxon>
        <taxon>Metazoa</taxon>
        <taxon>Ecdysozoa</taxon>
        <taxon>Arthropoda</taxon>
        <taxon>Hexapoda</taxon>
        <taxon>Insecta</taxon>
        <taxon>Pterygota</taxon>
        <taxon>Neoptera</taxon>
        <taxon>Polyneoptera</taxon>
        <taxon>Dictyoptera</taxon>
        <taxon>Blattodea</taxon>
        <taxon>Blaberoidea</taxon>
        <taxon>Blaberidae</taxon>
        <taxon>Diplopterinae</taxon>
        <taxon>Diploptera</taxon>
    </lineage>
</organism>
<evidence type="ECO:0000313" key="2">
    <source>
        <dbReference type="Proteomes" id="UP001233999"/>
    </source>
</evidence>
<dbReference type="AlphaFoldDB" id="A0AAD8E6A8"/>
<dbReference type="EMBL" id="JASPKZ010008855">
    <property type="protein sequence ID" value="KAJ9578908.1"/>
    <property type="molecule type" value="Genomic_DNA"/>
</dbReference>
<reference evidence="1" key="2">
    <citation type="submission" date="2023-05" db="EMBL/GenBank/DDBJ databases">
        <authorList>
            <person name="Fouks B."/>
        </authorList>
    </citation>
    <scope>NUCLEOTIDE SEQUENCE</scope>
    <source>
        <strain evidence="1">Stay&amp;Tobe</strain>
        <tissue evidence="1">Testes</tissue>
    </source>
</reference>
<evidence type="ECO:0000313" key="1">
    <source>
        <dbReference type="EMBL" id="KAJ9578908.1"/>
    </source>
</evidence>
<keyword evidence="2" id="KW-1185">Reference proteome</keyword>
<dbReference type="Proteomes" id="UP001233999">
    <property type="component" value="Unassembled WGS sequence"/>
</dbReference>
<reference evidence="1" key="1">
    <citation type="journal article" date="2023" name="IScience">
        <title>Live-bearing cockroach genome reveals convergent evolutionary mechanisms linked to viviparity in insects and beyond.</title>
        <authorList>
            <person name="Fouks B."/>
            <person name="Harrison M.C."/>
            <person name="Mikhailova A.A."/>
            <person name="Marchal E."/>
            <person name="English S."/>
            <person name="Carruthers M."/>
            <person name="Jennings E.C."/>
            <person name="Chiamaka E.L."/>
            <person name="Frigard R.A."/>
            <person name="Pippel M."/>
            <person name="Attardo G.M."/>
            <person name="Benoit J.B."/>
            <person name="Bornberg-Bauer E."/>
            <person name="Tobe S.S."/>
        </authorList>
    </citation>
    <scope>NUCLEOTIDE SEQUENCE</scope>
    <source>
        <strain evidence="1">Stay&amp;Tobe</strain>
    </source>
</reference>
<gene>
    <name evidence="1" type="ORF">L9F63_004865</name>
</gene>
<proteinExistence type="predicted"/>
<name>A0AAD8E6A8_DIPPU</name>
<feature type="non-terminal residue" evidence="1">
    <location>
        <position position="92"/>
    </location>
</feature>
<accession>A0AAD8E6A8</accession>
<comment type="caution">
    <text evidence="1">The sequence shown here is derived from an EMBL/GenBank/DDBJ whole genome shotgun (WGS) entry which is preliminary data.</text>
</comment>
<feature type="non-terminal residue" evidence="1">
    <location>
        <position position="1"/>
    </location>
</feature>
<protein>
    <submittedName>
        <fullName evidence="1">Uncharacterized protein</fullName>
    </submittedName>
</protein>
<sequence length="92" mass="10790">GDVLRKWMRSPAVSESFVVIRIKMYVTLSFTTRQPENNGWLMSLISEVFNTFFMYVMRRPPSVVTTIRSLIIAINKNIEISLGKRKRLKMFC</sequence>